<feature type="compositionally biased region" description="Gly residues" evidence="1">
    <location>
        <begin position="256"/>
        <end position="275"/>
    </location>
</feature>
<feature type="compositionally biased region" description="Low complexity" evidence="1">
    <location>
        <begin position="276"/>
        <end position="286"/>
    </location>
</feature>
<organism evidence="2">
    <name type="scientific">Sexangularia sp. CB-2014</name>
    <dbReference type="NCBI Taxonomy" id="1486929"/>
    <lineage>
        <taxon>Eukaryota</taxon>
        <taxon>Amoebozoa</taxon>
        <taxon>Tubulinea</taxon>
        <taxon>Elardia</taxon>
        <taxon>Arcellinida</taxon>
        <taxon>Arcellinida incertae sedis</taxon>
        <taxon>Sexangularia</taxon>
    </lineage>
</organism>
<dbReference type="InterPro" id="IPR016024">
    <property type="entry name" value="ARM-type_fold"/>
</dbReference>
<feature type="compositionally biased region" description="Polar residues" evidence="1">
    <location>
        <begin position="398"/>
        <end position="411"/>
    </location>
</feature>
<proteinExistence type="predicted"/>
<dbReference type="AlphaFoldDB" id="A0A7S1VP03"/>
<reference evidence="2" key="1">
    <citation type="submission" date="2021-01" db="EMBL/GenBank/DDBJ databases">
        <authorList>
            <person name="Corre E."/>
            <person name="Pelletier E."/>
            <person name="Niang G."/>
            <person name="Scheremetjew M."/>
            <person name="Finn R."/>
            <person name="Kale V."/>
            <person name="Holt S."/>
            <person name="Cochrane G."/>
            <person name="Meng A."/>
            <person name="Brown T."/>
            <person name="Cohen L."/>
        </authorList>
    </citation>
    <scope>NUCLEOTIDE SEQUENCE</scope>
    <source>
        <strain evidence="2">ATCC 50979</strain>
    </source>
</reference>
<evidence type="ECO:0000256" key="1">
    <source>
        <dbReference type="SAM" id="MobiDB-lite"/>
    </source>
</evidence>
<feature type="region of interest" description="Disordered" evidence="1">
    <location>
        <begin position="253"/>
        <end position="303"/>
    </location>
</feature>
<dbReference type="Pfam" id="PF05918">
    <property type="entry name" value="API5"/>
    <property type="match status" value="1"/>
</dbReference>
<protein>
    <submittedName>
        <fullName evidence="2">Uncharacterized protein</fullName>
    </submittedName>
</protein>
<feature type="compositionally biased region" description="Basic and acidic residues" evidence="1">
    <location>
        <begin position="425"/>
        <end position="437"/>
    </location>
</feature>
<dbReference type="SUPFAM" id="SSF48371">
    <property type="entry name" value="ARM repeat"/>
    <property type="match status" value="1"/>
</dbReference>
<dbReference type="EMBL" id="HBGL01013883">
    <property type="protein sequence ID" value="CAD9306358.1"/>
    <property type="molecule type" value="Transcribed_RNA"/>
</dbReference>
<feature type="compositionally biased region" description="Basic and acidic residues" evidence="1">
    <location>
        <begin position="460"/>
        <end position="474"/>
    </location>
</feature>
<feature type="compositionally biased region" description="Low complexity" evidence="1">
    <location>
        <begin position="371"/>
        <end position="389"/>
    </location>
</feature>
<evidence type="ECO:0000313" key="2">
    <source>
        <dbReference type="EMBL" id="CAD9306358.1"/>
    </source>
</evidence>
<sequence>MARLLEQIISISTAIASDANDRTVGNLLNLLTAVRPPSPTSPPPASIAEAFADAIAKAIPAMLKKGKTRYLGQAIDALFDVYEDDEVAVRLAVVRGLGSTAALRSLPPAEFRRIVNVLGQLLQATVPGEKECVSDTLRHVLAAKPAATTRQIAADARSTETPIGARRAALLFLTDAGTRRLLSRLLISHLAPDHSPTTWVVCETLAAGEALRALIDTLAFTQPTQEVSPDALVALRKLVENIEVEVYRYSGEGERGGGGGMLGGGAPGSGSGKAGGSSSTPAFVPVKRPPRAPPVAPAAAPTLYKDGSDKAVAKETTAKGAAAKGGGTKTVADKSAATKHVRGNNAGARAGPKDGQGRQQLAKETNGRPVPQKGKGKAAPQPKQPVAPQRVSGPAVRATSSLVAVRSSGSPTAAAAAARGHTGTKRKDAAKRNDGPTKRTRSAGGREEKKSGAPSAPSREQGDKSRDAGRRRDPSLSAFRITVLP</sequence>
<accession>A0A7S1VP03</accession>
<name>A0A7S1VP03_9EUKA</name>
<feature type="region of interest" description="Disordered" evidence="1">
    <location>
        <begin position="316"/>
        <end position="485"/>
    </location>
</feature>
<gene>
    <name evidence="2" type="ORF">SSP0437_LOCUS10836</name>
</gene>
<dbReference type="InterPro" id="IPR008383">
    <property type="entry name" value="API5"/>
</dbReference>